<feature type="region of interest" description="Disordered" evidence="1">
    <location>
        <begin position="101"/>
        <end position="122"/>
    </location>
</feature>
<accession>A0A8J2L4F6</accession>
<protein>
    <submittedName>
        <fullName evidence="2">Uncharacterized protein</fullName>
    </submittedName>
</protein>
<evidence type="ECO:0000256" key="1">
    <source>
        <dbReference type="SAM" id="MobiDB-lite"/>
    </source>
</evidence>
<reference evidence="2" key="1">
    <citation type="submission" date="2021-06" db="EMBL/GenBank/DDBJ databases">
        <authorList>
            <person name="Hodson N. C."/>
            <person name="Mongue J. A."/>
            <person name="Jaron S. K."/>
        </authorList>
    </citation>
    <scope>NUCLEOTIDE SEQUENCE</scope>
</reference>
<evidence type="ECO:0000313" key="2">
    <source>
        <dbReference type="EMBL" id="CAG7815373.1"/>
    </source>
</evidence>
<sequence>MEPFNSTEGTSINHTFLKTTTEESGVITTAEVIFKMVHQGQNCLIRGLELDLCFNPTTFRPDLIKTGSYIGVISYKRSNIPIAAGLVKLNYGAMGDEEPQVREEVRAGSNNNNPQERLCLEK</sequence>
<comment type="caution">
    <text evidence="2">The sequence shown here is derived from an EMBL/GenBank/DDBJ whole genome shotgun (WGS) entry which is preliminary data.</text>
</comment>
<organism evidence="2 3">
    <name type="scientific">Allacma fusca</name>
    <dbReference type="NCBI Taxonomy" id="39272"/>
    <lineage>
        <taxon>Eukaryota</taxon>
        <taxon>Metazoa</taxon>
        <taxon>Ecdysozoa</taxon>
        <taxon>Arthropoda</taxon>
        <taxon>Hexapoda</taxon>
        <taxon>Collembola</taxon>
        <taxon>Symphypleona</taxon>
        <taxon>Sminthuridae</taxon>
        <taxon>Allacma</taxon>
    </lineage>
</organism>
<dbReference type="Proteomes" id="UP000708208">
    <property type="component" value="Unassembled WGS sequence"/>
</dbReference>
<evidence type="ECO:0000313" key="3">
    <source>
        <dbReference type="Proteomes" id="UP000708208"/>
    </source>
</evidence>
<keyword evidence="3" id="KW-1185">Reference proteome</keyword>
<name>A0A8J2L4F6_9HEXA</name>
<dbReference type="EMBL" id="CAJVCH010342764">
    <property type="protein sequence ID" value="CAG7815373.1"/>
    <property type="molecule type" value="Genomic_DNA"/>
</dbReference>
<proteinExistence type="predicted"/>
<dbReference type="AlphaFoldDB" id="A0A8J2L4F6"/>
<gene>
    <name evidence="2" type="ORF">AFUS01_LOCUS26057</name>
</gene>